<dbReference type="Pfam" id="PF11977">
    <property type="entry name" value="RNase_Zc3h12a"/>
    <property type="match status" value="1"/>
</dbReference>
<feature type="region of interest" description="Disordered" evidence="1">
    <location>
        <begin position="1"/>
        <end position="66"/>
    </location>
</feature>
<dbReference type="EMBL" id="LJIJ01000555">
    <property type="protein sequence ID" value="ODM96293.1"/>
    <property type="molecule type" value="Genomic_DNA"/>
</dbReference>
<feature type="region of interest" description="Disordered" evidence="1">
    <location>
        <begin position="221"/>
        <end position="253"/>
    </location>
</feature>
<evidence type="ECO:0000259" key="2">
    <source>
        <dbReference type="Pfam" id="PF11977"/>
    </source>
</evidence>
<dbReference type="Gene3D" id="3.40.50.11980">
    <property type="match status" value="1"/>
</dbReference>
<dbReference type="GO" id="GO:0003729">
    <property type="term" value="F:mRNA binding"/>
    <property type="evidence" value="ECO:0007669"/>
    <property type="project" value="TreeGrafter"/>
</dbReference>
<dbReference type="InterPro" id="IPR051101">
    <property type="entry name" value="ZC3H12/N4BP1_RNase_Reg"/>
</dbReference>
<dbReference type="Proteomes" id="UP000094527">
    <property type="component" value="Unassembled WGS sequence"/>
</dbReference>
<evidence type="ECO:0000256" key="1">
    <source>
        <dbReference type="SAM" id="MobiDB-lite"/>
    </source>
</evidence>
<dbReference type="GO" id="GO:0005634">
    <property type="term" value="C:nucleus"/>
    <property type="evidence" value="ECO:0007669"/>
    <property type="project" value="TreeGrafter"/>
</dbReference>
<sequence>MKTRSGRGKKSLEPVRRSPAKRRKRPSKRQRQRQSGLVIKPENQENETIVLSDSEGDENQPNNNGCVEDDIQVIDIADITQEVAAPHVSVNVSKCLDNYVTAQPATSASPKPKPVVFYVNQEVAPPSVSNANVSKSIGDYVTATTQPSTSSPKPVVFGRPSGNNTSSDPPVIILGDEPDLPVPDDDGVEVVAVVVSSRQTGRSLNRRKSTSLSQMQEAIKKAKSTIRRQSSSRNPSPSRHVLNGIAANSRQIQKSKKWKKQKRSYQNNQQFQGINAFQRNRRQEDQRRVVYRIDNHRDGAGPWERIGGNAPTMQNRNANFSFEAIPFIPFASSTPAPRRPNVVRDRCGPWSRPRLPLPSGSNQMNPPRHPIPSIAPGSNIMTVGDSGKRQAGSLRPIVIDGSNVAVGHGKMLRTNKFSAKGIQICVDYFLKRGHNEIFAFAPRHFLKKSESLDPELLEKIEKDGYVRFTPSREVGVQRISSYDDL</sequence>
<dbReference type="OrthoDB" id="392925at2759"/>
<organism evidence="3 4">
    <name type="scientific">Orchesella cincta</name>
    <name type="common">Springtail</name>
    <name type="synonym">Podura cincta</name>
    <dbReference type="NCBI Taxonomy" id="48709"/>
    <lineage>
        <taxon>Eukaryota</taxon>
        <taxon>Metazoa</taxon>
        <taxon>Ecdysozoa</taxon>
        <taxon>Arthropoda</taxon>
        <taxon>Hexapoda</taxon>
        <taxon>Collembola</taxon>
        <taxon>Entomobryomorpha</taxon>
        <taxon>Entomobryoidea</taxon>
        <taxon>Orchesellidae</taxon>
        <taxon>Orchesellinae</taxon>
        <taxon>Orchesella</taxon>
    </lineage>
</organism>
<comment type="caution">
    <text evidence="3">The sequence shown here is derived from an EMBL/GenBank/DDBJ whole genome shotgun (WGS) entry which is preliminary data.</text>
</comment>
<gene>
    <name evidence="3" type="ORF">Ocin01_10382</name>
</gene>
<accession>A0A1D2MTC7</accession>
<feature type="compositionally biased region" description="Polar residues" evidence="1">
    <location>
        <begin position="143"/>
        <end position="152"/>
    </location>
</feature>
<dbReference type="STRING" id="48709.A0A1D2MTC7"/>
<reference evidence="3 4" key="1">
    <citation type="journal article" date="2016" name="Genome Biol. Evol.">
        <title>Gene Family Evolution Reflects Adaptation to Soil Environmental Stressors in the Genome of the Collembolan Orchesella cincta.</title>
        <authorList>
            <person name="Faddeeva-Vakhrusheva A."/>
            <person name="Derks M.F."/>
            <person name="Anvar S.Y."/>
            <person name="Agamennone V."/>
            <person name="Suring W."/>
            <person name="Smit S."/>
            <person name="van Straalen N.M."/>
            <person name="Roelofs D."/>
        </authorList>
    </citation>
    <scope>NUCLEOTIDE SEQUENCE [LARGE SCALE GENOMIC DNA]</scope>
    <source>
        <tissue evidence="3">Mixed pool</tissue>
    </source>
</reference>
<dbReference type="PANTHER" id="PTHR12876">
    <property type="entry name" value="N4BP1-RELATED"/>
    <property type="match status" value="1"/>
</dbReference>
<feature type="compositionally biased region" description="Low complexity" evidence="1">
    <location>
        <begin position="227"/>
        <end position="239"/>
    </location>
</feature>
<dbReference type="InterPro" id="IPR021869">
    <property type="entry name" value="RNase_Zc3h12_NYN"/>
</dbReference>
<feature type="domain" description="RNase NYN" evidence="2">
    <location>
        <begin position="394"/>
        <end position="484"/>
    </location>
</feature>
<proteinExistence type="predicted"/>
<dbReference type="GO" id="GO:0004521">
    <property type="term" value="F:RNA endonuclease activity"/>
    <property type="evidence" value="ECO:0007669"/>
    <property type="project" value="TreeGrafter"/>
</dbReference>
<feature type="compositionally biased region" description="Basic residues" evidence="1">
    <location>
        <begin position="18"/>
        <end position="32"/>
    </location>
</feature>
<feature type="region of interest" description="Disordered" evidence="1">
    <location>
        <begin position="143"/>
        <end position="174"/>
    </location>
</feature>
<dbReference type="GO" id="GO:0036464">
    <property type="term" value="C:cytoplasmic ribonucleoprotein granule"/>
    <property type="evidence" value="ECO:0007669"/>
    <property type="project" value="TreeGrafter"/>
</dbReference>
<feature type="region of interest" description="Disordered" evidence="1">
    <location>
        <begin position="337"/>
        <end position="367"/>
    </location>
</feature>
<evidence type="ECO:0000313" key="3">
    <source>
        <dbReference type="EMBL" id="ODM96293.1"/>
    </source>
</evidence>
<dbReference type="PANTHER" id="PTHR12876:SF35">
    <property type="entry name" value="LD08718P-RELATED"/>
    <property type="match status" value="1"/>
</dbReference>
<evidence type="ECO:0000313" key="4">
    <source>
        <dbReference type="Proteomes" id="UP000094527"/>
    </source>
</evidence>
<keyword evidence="4" id="KW-1185">Reference proteome</keyword>
<name>A0A1D2MTC7_ORCCI</name>
<dbReference type="AlphaFoldDB" id="A0A1D2MTC7"/>
<protein>
    <submittedName>
        <fullName evidence="3">Putative ribonuclease ZC3H12C</fullName>
    </submittedName>
</protein>